<protein>
    <submittedName>
        <fullName evidence="2">SpoIID/LytB domain-containing protein</fullName>
    </submittedName>
</protein>
<proteinExistence type="predicted"/>
<accession>A0ABS3FX94</accession>
<dbReference type="PANTHER" id="PTHR30032">
    <property type="entry name" value="N-ACETYLMURAMOYL-L-ALANINE AMIDASE-RELATED"/>
    <property type="match status" value="1"/>
</dbReference>
<evidence type="ECO:0000313" key="3">
    <source>
        <dbReference type="Proteomes" id="UP000664844"/>
    </source>
</evidence>
<reference evidence="2 3" key="1">
    <citation type="submission" date="2021-03" db="EMBL/GenBank/DDBJ databases">
        <title>Metabolic Capacity of the Antarctic Cyanobacterium Phormidium pseudopriestleyi that Sustains Oxygenic Photosynthesis in the Presence of Hydrogen Sulfide.</title>
        <authorList>
            <person name="Lumian J.E."/>
            <person name="Jungblut A.D."/>
            <person name="Dillon M.L."/>
            <person name="Hawes I."/>
            <person name="Doran P.T."/>
            <person name="Mackey T.J."/>
            <person name="Dick G.J."/>
            <person name="Grettenberger C.L."/>
            <person name="Sumner D.Y."/>
        </authorList>
    </citation>
    <scope>NUCLEOTIDE SEQUENCE [LARGE SCALE GENOMIC DNA]</scope>
    <source>
        <strain evidence="2 3">FRX01</strain>
    </source>
</reference>
<gene>
    <name evidence="2" type="ORF">J0895_22005</name>
</gene>
<evidence type="ECO:0000313" key="2">
    <source>
        <dbReference type="EMBL" id="MBO0351703.1"/>
    </source>
</evidence>
<dbReference type="EMBL" id="JAFLQW010000578">
    <property type="protein sequence ID" value="MBO0351703.1"/>
    <property type="molecule type" value="Genomic_DNA"/>
</dbReference>
<dbReference type="InterPro" id="IPR013693">
    <property type="entry name" value="SpoIID/LytB_N"/>
</dbReference>
<dbReference type="InterPro" id="IPR051922">
    <property type="entry name" value="Bact_Sporulation_Assoc"/>
</dbReference>
<dbReference type="Proteomes" id="UP000664844">
    <property type="component" value="Unassembled WGS sequence"/>
</dbReference>
<organism evidence="2 3">
    <name type="scientific">Phormidium pseudopriestleyi FRX01</name>
    <dbReference type="NCBI Taxonomy" id="1759528"/>
    <lineage>
        <taxon>Bacteria</taxon>
        <taxon>Bacillati</taxon>
        <taxon>Cyanobacteriota</taxon>
        <taxon>Cyanophyceae</taxon>
        <taxon>Oscillatoriophycideae</taxon>
        <taxon>Oscillatoriales</taxon>
        <taxon>Oscillatoriaceae</taxon>
        <taxon>Phormidium</taxon>
    </lineage>
</organism>
<feature type="domain" description="Sporulation stage II protein D amidase enhancer LytB N-terminal" evidence="1">
    <location>
        <begin position="128"/>
        <end position="218"/>
    </location>
</feature>
<comment type="caution">
    <text evidence="2">The sequence shown here is derived from an EMBL/GenBank/DDBJ whole genome shotgun (WGS) entry which is preliminary data.</text>
</comment>
<dbReference type="PANTHER" id="PTHR30032:SF4">
    <property type="entry name" value="AMIDASE ENHANCER"/>
    <property type="match status" value="1"/>
</dbReference>
<dbReference type="InterPro" id="IPR013486">
    <property type="entry name" value="SpoIID/LytB"/>
</dbReference>
<name>A0ABS3FX94_9CYAN</name>
<dbReference type="Pfam" id="PF08486">
    <property type="entry name" value="SpoIID"/>
    <property type="match status" value="1"/>
</dbReference>
<keyword evidence="3" id="KW-1185">Reference proteome</keyword>
<sequence>MKLAPTQNRLLSPLKPLWKSRRQWWLIALMWLMMVAPAQASLLLRVAIKQDVSEVTIGSSTPATVVDSAGQSLGQLDGMQATLARSTGSGVAVGGWQGNQIVIQPSGDGFVYIGDRWYRGNTVLVPTSGGLTVINQVDLEEYLYSVLGAEMSPSWPQEALKAQAVAARTYALYQRQKRGNSLYDLGNDTYWQVYQGVEKEANTTHAAVQATAGQVLVYNGQPIEAVFHSSSGGHTENVEDVWMEPRPYLRGVPDHDAGSPVYQWTETFSSSQLSSRISGVGNVLSMRPQRTTPHGRIQSILIVGDAGQRTLDGEELRQALNLRSARFTVMPQQGPSASKNTLSNIPSGFTIQGRGFGHGIGLSQWGAYNLASQGVNYQQIVLHYYQNANLAKIRVE</sequence>
<evidence type="ECO:0000259" key="1">
    <source>
        <dbReference type="Pfam" id="PF08486"/>
    </source>
</evidence>
<dbReference type="RefSeq" id="WP_207090137.1">
    <property type="nucleotide sequence ID" value="NZ_JAFLQW010000578.1"/>
</dbReference>
<dbReference type="NCBIfam" id="TIGR02669">
    <property type="entry name" value="SpoIID_LytB"/>
    <property type="match status" value="1"/>
</dbReference>